<proteinExistence type="predicted"/>
<dbReference type="OrthoDB" id="2740196at2"/>
<dbReference type="RefSeq" id="WP_150439133.1">
    <property type="nucleotide sequence ID" value="NZ_VYKL01000013.1"/>
</dbReference>
<evidence type="ECO:0000313" key="3">
    <source>
        <dbReference type="Proteomes" id="UP000326671"/>
    </source>
</evidence>
<name>A0A5J5I1J3_9BACI</name>
<protein>
    <submittedName>
        <fullName evidence="2">Uncharacterized protein</fullName>
    </submittedName>
</protein>
<keyword evidence="3" id="KW-1185">Reference proteome</keyword>
<evidence type="ECO:0000313" key="2">
    <source>
        <dbReference type="EMBL" id="KAA9027596.1"/>
    </source>
</evidence>
<organism evidence="2 3">
    <name type="scientific">Niallia endozanthoxylica</name>
    <dbReference type="NCBI Taxonomy" id="2036016"/>
    <lineage>
        <taxon>Bacteria</taxon>
        <taxon>Bacillati</taxon>
        <taxon>Bacillota</taxon>
        <taxon>Bacilli</taxon>
        <taxon>Bacillales</taxon>
        <taxon>Bacillaceae</taxon>
        <taxon>Niallia</taxon>
    </lineage>
</organism>
<accession>A0A5J5I1J3</accession>
<gene>
    <name evidence="2" type="ORF">F4V44_06245</name>
</gene>
<comment type="caution">
    <text evidence="2">The sequence shown here is derived from an EMBL/GenBank/DDBJ whole genome shotgun (WGS) entry which is preliminary data.</text>
</comment>
<dbReference type="Proteomes" id="UP000326671">
    <property type="component" value="Unassembled WGS sequence"/>
</dbReference>
<dbReference type="AlphaFoldDB" id="A0A5J5I1J3"/>
<dbReference type="EMBL" id="VYKL01000013">
    <property type="protein sequence ID" value="KAA9027596.1"/>
    <property type="molecule type" value="Genomic_DNA"/>
</dbReference>
<feature type="region of interest" description="Disordered" evidence="1">
    <location>
        <begin position="18"/>
        <end position="39"/>
    </location>
</feature>
<sequence>MGNEELFDREANEANIKLNQELDQNGYRSNNNRISAENSTTEANLKMQEDFYNDNNADGVIPMYLNNNNTPAIIITGNK</sequence>
<reference evidence="2 3" key="1">
    <citation type="submission" date="2019-09" db="EMBL/GenBank/DDBJ databases">
        <title>Whole genome sequences of isolates from the Mars Exploration Rovers.</title>
        <authorList>
            <person name="Seuylemezian A."/>
            <person name="Vaishampayan P."/>
        </authorList>
    </citation>
    <scope>NUCLEOTIDE SEQUENCE [LARGE SCALE GENOMIC DNA]</scope>
    <source>
        <strain evidence="2 3">MER_TA_151</strain>
    </source>
</reference>
<evidence type="ECO:0000256" key="1">
    <source>
        <dbReference type="SAM" id="MobiDB-lite"/>
    </source>
</evidence>